<gene>
    <name evidence="1" type="ORF">RJ639_045295</name>
</gene>
<dbReference type="Proteomes" id="UP001188597">
    <property type="component" value="Unassembled WGS sequence"/>
</dbReference>
<reference evidence="1" key="1">
    <citation type="submission" date="2022-12" db="EMBL/GenBank/DDBJ databases">
        <title>Draft genome assemblies for two species of Escallonia (Escalloniales).</title>
        <authorList>
            <person name="Chanderbali A."/>
            <person name="Dervinis C."/>
            <person name="Anghel I."/>
            <person name="Soltis D."/>
            <person name="Soltis P."/>
            <person name="Zapata F."/>
        </authorList>
    </citation>
    <scope>NUCLEOTIDE SEQUENCE</scope>
    <source>
        <strain evidence="1">UCBG64.0493</strain>
        <tissue evidence="1">Leaf</tissue>
    </source>
</reference>
<comment type="caution">
    <text evidence="1">The sequence shown here is derived from an EMBL/GenBank/DDBJ whole genome shotgun (WGS) entry which is preliminary data.</text>
</comment>
<keyword evidence="2" id="KW-1185">Reference proteome</keyword>
<organism evidence="1 2">
    <name type="scientific">Escallonia herrerae</name>
    <dbReference type="NCBI Taxonomy" id="1293975"/>
    <lineage>
        <taxon>Eukaryota</taxon>
        <taxon>Viridiplantae</taxon>
        <taxon>Streptophyta</taxon>
        <taxon>Embryophyta</taxon>
        <taxon>Tracheophyta</taxon>
        <taxon>Spermatophyta</taxon>
        <taxon>Magnoliopsida</taxon>
        <taxon>eudicotyledons</taxon>
        <taxon>Gunneridae</taxon>
        <taxon>Pentapetalae</taxon>
        <taxon>asterids</taxon>
        <taxon>campanulids</taxon>
        <taxon>Escalloniales</taxon>
        <taxon>Escalloniaceae</taxon>
        <taxon>Escallonia</taxon>
    </lineage>
</organism>
<sequence length="232" mass="26433">MVVFLANNARLRLVRLSEAAERLQRHAIISVRTGRENDARELLFQKKKVMQALEKSKSRIELLDELLAKLNKSSVWLQAISVKETQLVGNVALDLDIFTEEASTPVRIVSPKEAGAQKDDLWTNSDAGSDELVESQELQGQETYKEPDNLEASLGGESWRGMDIVRGLKGITSYEDFLHHLDQQLNKIEVELVTVLRFSTLVLDDVEKPKNLRCSKQWKFWRIYVALREGTV</sequence>
<dbReference type="AlphaFoldDB" id="A0AA89B0T0"/>
<dbReference type="EMBL" id="JAVXUP010000792">
    <property type="protein sequence ID" value="KAK3020867.1"/>
    <property type="molecule type" value="Genomic_DNA"/>
</dbReference>
<evidence type="ECO:0000313" key="1">
    <source>
        <dbReference type="EMBL" id="KAK3020867.1"/>
    </source>
</evidence>
<evidence type="ECO:0000313" key="2">
    <source>
        <dbReference type="Proteomes" id="UP001188597"/>
    </source>
</evidence>
<dbReference type="PANTHER" id="PTHR37174">
    <property type="entry name" value="FORKHEAD-ASSOCIATED DOMAIN PROTEIN"/>
    <property type="match status" value="1"/>
</dbReference>
<name>A0AA89B0T0_9ASTE</name>
<accession>A0AA89B0T0</accession>
<protein>
    <submittedName>
        <fullName evidence="1">Uncharacterized protein</fullName>
    </submittedName>
</protein>
<dbReference type="PANTHER" id="PTHR37174:SF2">
    <property type="entry name" value="FORKHEAD-ASSOCIATED DOMAIN PROTEIN"/>
    <property type="match status" value="1"/>
</dbReference>
<proteinExistence type="predicted"/>